<feature type="non-terminal residue" evidence="5">
    <location>
        <position position="1"/>
    </location>
</feature>
<dbReference type="OrthoDB" id="3939366at2759"/>
<comment type="similarity">
    <text evidence="1">Belongs to the aldehyde dehydrogenase family.</text>
</comment>
<accession>A0A6A6DAI5</accession>
<keyword evidence="6" id="KW-1185">Reference proteome</keyword>
<reference evidence="5" key="1">
    <citation type="journal article" date="2020" name="Stud. Mycol.">
        <title>101 Dothideomycetes genomes: a test case for predicting lifestyles and emergence of pathogens.</title>
        <authorList>
            <person name="Haridas S."/>
            <person name="Albert R."/>
            <person name="Binder M."/>
            <person name="Bloem J."/>
            <person name="Labutti K."/>
            <person name="Salamov A."/>
            <person name="Andreopoulos B."/>
            <person name="Baker S."/>
            <person name="Barry K."/>
            <person name="Bills G."/>
            <person name="Bluhm B."/>
            <person name="Cannon C."/>
            <person name="Castanera R."/>
            <person name="Culley D."/>
            <person name="Daum C."/>
            <person name="Ezra D."/>
            <person name="Gonzalez J."/>
            <person name="Henrissat B."/>
            <person name="Kuo A."/>
            <person name="Liang C."/>
            <person name="Lipzen A."/>
            <person name="Lutzoni F."/>
            <person name="Magnuson J."/>
            <person name="Mondo S."/>
            <person name="Nolan M."/>
            <person name="Ohm R."/>
            <person name="Pangilinan J."/>
            <person name="Park H.-J."/>
            <person name="Ramirez L."/>
            <person name="Alfaro M."/>
            <person name="Sun H."/>
            <person name="Tritt A."/>
            <person name="Yoshinaga Y."/>
            <person name="Zwiers L.-H."/>
            <person name="Turgeon B."/>
            <person name="Goodwin S."/>
            <person name="Spatafora J."/>
            <person name="Crous P."/>
            <person name="Grigoriev I."/>
        </authorList>
    </citation>
    <scope>NUCLEOTIDE SEQUENCE</scope>
    <source>
        <strain evidence="5">CBS 207.26</strain>
    </source>
</reference>
<dbReference type="Gene3D" id="3.40.605.10">
    <property type="entry name" value="Aldehyde Dehydrogenase, Chain A, domain 1"/>
    <property type="match status" value="1"/>
</dbReference>
<dbReference type="InterPro" id="IPR016163">
    <property type="entry name" value="Ald_DH_C"/>
</dbReference>
<organism evidence="5 6">
    <name type="scientific">Zopfia rhizophila CBS 207.26</name>
    <dbReference type="NCBI Taxonomy" id="1314779"/>
    <lineage>
        <taxon>Eukaryota</taxon>
        <taxon>Fungi</taxon>
        <taxon>Dikarya</taxon>
        <taxon>Ascomycota</taxon>
        <taxon>Pezizomycotina</taxon>
        <taxon>Dothideomycetes</taxon>
        <taxon>Dothideomycetes incertae sedis</taxon>
        <taxon>Zopfiaceae</taxon>
        <taxon>Zopfia</taxon>
    </lineage>
</organism>
<evidence type="ECO:0000256" key="1">
    <source>
        <dbReference type="ARBA" id="ARBA00009986"/>
    </source>
</evidence>
<sequence>IKGPIVPTQSWADEEEVIQRANDTIMGLGASVWAKDPKRAQAIAERLDAGSIFINSMPKLSIHIPFGGFKESGIGSEGGPSCLVPFCNQKVYHHFK</sequence>
<dbReference type="EMBL" id="ML994715">
    <property type="protein sequence ID" value="KAF2176105.1"/>
    <property type="molecule type" value="Genomic_DNA"/>
</dbReference>
<dbReference type="SUPFAM" id="SSF53720">
    <property type="entry name" value="ALDH-like"/>
    <property type="match status" value="1"/>
</dbReference>
<evidence type="ECO:0000313" key="5">
    <source>
        <dbReference type="EMBL" id="KAF2176105.1"/>
    </source>
</evidence>
<dbReference type="InterPro" id="IPR015590">
    <property type="entry name" value="Aldehyde_DH_dom"/>
</dbReference>
<dbReference type="AlphaFoldDB" id="A0A6A6DAI5"/>
<comment type="catalytic activity">
    <reaction evidence="3">
        <text>an aldehyde + NAD(+) + H2O = a carboxylate + NADH + 2 H(+)</text>
        <dbReference type="Rhea" id="RHEA:16185"/>
        <dbReference type="ChEBI" id="CHEBI:15377"/>
        <dbReference type="ChEBI" id="CHEBI:15378"/>
        <dbReference type="ChEBI" id="CHEBI:17478"/>
        <dbReference type="ChEBI" id="CHEBI:29067"/>
        <dbReference type="ChEBI" id="CHEBI:57540"/>
        <dbReference type="ChEBI" id="CHEBI:57945"/>
        <dbReference type="EC" id="1.2.1.3"/>
    </reaction>
</comment>
<evidence type="ECO:0000256" key="2">
    <source>
        <dbReference type="ARBA" id="ARBA00024226"/>
    </source>
</evidence>
<gene>
    <name evidence="5" type="ORF">K469DRAFT_608363</name>
</gene>
<feature type="domain" description="Aldehyde dehydrogenase" evidence="4">
    <location>
        <begin position="3"/>
        <end position="90"/>
    </location>
</feature>
<name>A0A6A6DAI5_9PEZI</name>
<proteinExistence type="inferred from homology"/>
<dbReference type="Proteomes" id="UP000800200">
    <property type="component" value="Unassembled WGS sequence"/>
</dbReference>
<evidence type="ECO:0000256" key="3">
    <source>
        <dbReference type="ARBA" id="ARBA00049194"/>
    </source>
</evidence>
<dbReference type="EC" id="1.2.1.3" evidence="2"/>
<dbReference type="GO" id="GO:0004029">
    <property type="term" value="F:aldehyde dehydrogenase (NAD+) activity"/>
    <property type="evidence" value="ECO:0007669"/>
    <property type="project" value="UniProtKB-EC"/>
</dbReference>
<evidence type="ECO:0000313" key="6">
    <source>
        <dbReference type="Proteomes" id="UP000800200"/>
    </source>
</evidence>
<dbReference type="Pfam" id="PF00171">
    <property type="entry name" value="Aldedh"/>
    <property type="match status" value="1"/>
</dbReference>
<dbReference type="InterPro" id="IPR016161">
    <property type="entry name" value="Ald_DH/histidinol_DH"/>
</dbReference>
<evidence type="ECO:0000259" key="4">
    <source>
        <dbReference type="Pfam" id="PF00171"/>
    </source>
</evidence>
<dbReference type="Gene3D" id="3.40.309.10">
    <property type="entry name" value="Aldehyde Dehydrogenase, Chain A, domain 2"/>
    <property type="match status" value="1"/>
</dbReference>
<dbReference type="InterPro" id="IPR016162">
    <property type="entry name" value="Ald_DH_N"/>
</dbReference>
<protein>
    <recommendedName>
        <fullName evidence="2">aldehyde dehydrogenase (NAD(+))</fullName>
        <ecNumber evidence="2">1.2.1.3</ecNumber>
    </recommendedName>
</protein>
<dbReference type="PANTHER" id="PTHR11699">
    <property type="entry name" value="ALDEHYDE DEHYDROGENASE-RELATED"/>
    <property type="match status" value="1"/>
</dbReference>